<organism evidence="3 4">
    <name type="scientific">Candidatus Pullilachnospira stercoravium</name>
    <dbReference type="NCBI Taxonomy" id="2840913"/>
    <lineage>
        <taxon>Bacteria</taxon>
        <taxon>Bacillati</taxon>
        <taxon>Bacillota</taxon>
        <taxon>Clostridia</taxon>
        <taxon>Lachnospirales</taxon>
        <taxon>Lachnospiraceae</taxon>
        <taxon>Lachnospiraceae incertae sedis</taxon>
        <taxon>Candidatus Pullilachnospira</taxon>
    </lineage>
</organism>
<evidence type="ECO:0000259" key="2">
    <source>
        <dbReference type="Pfam" id="PF03313"/>
    </source>
</evidence>
<proteinExistence type="inferred from homology"/>
<comment type="similarity">
    <text evidence="1">Belongs to the UPF0597 family.</text>
</comment>
<reference evidence="3" key="2">
    <citation type="journal article" date="2021" name="PeerJ">
        <title>Extensive microbial diversity within the chicken gut microbiome revealed by metagenomics and culture.</title>
        <authorList>
            <person name="Gilroy R."/>
            <person name="Ravi A."/>
            <person name="Getino M."/>
            <person name="Pursley I."/>
            <person name="Horton D.L."/>
            <person name="Alikhan N.F."/>
            <person name="Baker D."/>
            <person name="Gharbi K."/>
            <person name="Hall N."/>
            <person name="Watson M."/>
            <person name="Adriaenssens E.M."/>
            <person name="Foster-Nyarko E."/>
            <person name="Jarju S."/>
            <person name="Secka A."/>
            <person name="Antonio M."/>
            <person name="Oren A."/>
            <person name="Chaudhuri R.R."/>
            <person name="La Ragione R."/>
            <person name="Hildebrand F."/>
            <person name="Pallen M.J."/>
        </authorList>
    </citation>
    <scope>NUCLEOTIDE SEQUENCE</scope>
    <source>
        <strain evidence="3">ChiBcec2-4451</strain>
    </source>
</reference>
<accession>A0A9D1NWE3</accession>
<dbReference type="GO" id="GO:0080146">
    <property type="term" value="F:L-cysteine desulfhydrase activity"/>
    <property type="evidence" value="ECO:0007669"/>
    <property type="project" value="TreeGrafter"/>
</dbReference>
<dbReference type="HAMAP" id="MF_01845">
    <property type="entry name" value="UPF0597"/>
    <property type="match status" value="1"/>
</dbReference>
<name>A0A9D1NWE3_9FIRM</name>
<feature type="domain" description="Serine dehydratase-like alpha subunit" evidence="2">
    <location>
        <begin position="186"/>
        <end position="421"/>
    </location>
</feature>
<comment type="caution">
    <text evidence="3">The sequence shown here is derived from an EMBL/GenBank/DDBJ whole genome shotgun (WGS) entry which is preliminary data.</text>
</comment>
<dbReference type="InterPro" id="IPR021144">
    <property type="entry name" value="UPF0597"/>
</dbReference>
<dbReference type="EMBL" id="DVON01000187">
    <property type="protein sequence ID" value="HIV13250.1"/>
    <property type="molecule type" value="Genomic_DNA"/>
</dbReference>
<dbReference type="AlphaFoldDB" id="A0A9D1NWE3"/>
<dbReference type="PANTHER" id="PTHR30501">
    <property type="entry name" value="UPF0597 PROTEIN YHAM"/>
    <property type="match status" value="1"/>
</dbReference>
<dbReference type="Proteomes" id="UP000886723">
    <property type="component" value="Unassembled WGS sequence"/>
</dbReference>
<dbReference type="Pfam" id="PF03313">
    <property type="entry name" value="SDH_alpha"/>
    <property type="match status" value="1"/>
</dbReference>
<evidence type="ECO:0000313" key="4">
    <source>
        <dbReference type="Proteomes" id="UP000886723"/>
    </source>
</evidence>
<dbReference type="GO" id="GO:0019450">
    <property type="term" value="P:L-cysteine catabolic process to pyruvate"/>
    <property type="evidence" value="ECO:0007669"/>
    <property type="project" value="TreeGrafter"/>
</dbReference>
<gene>
    <name evidence="3" type="ORF">IAA63_08960</name>
</gene>
<evidence type="ECO:0000256" key="1">
    <source>
        <dbReference type="HAMAP-Rule" id="MF_01845"/>
    </source>
</evidence>
<protein>
    <recommendedName>
        <fullName evidence="1">UPF0597 protein IAA63_08960</fullName>
    </recommendedName>
</protein>
<dbReference type="InterPro" id="IPR005130">
    <property type="entry name" value="Ser_deHydtase-like_asu"/>
</dbReference>
<reference evidence="3" key="1">
    <citation type="submission" date="2020-10" db="EMBL/GenBank/DDBJ databases">
        <authorList>
            <person name="Gilroy R."/>
        </authorList>
    </citation>
    <scope>NUCLEOTIDE SEQUENCE</scope>
    <source>
        <strain evidence="3">ChiBcec2-4451</strain>
    </source>
</reference>
<dbReference type="PANTHER" id="PTHR30501:SF2">
    <property type="entry name" value="UPF0597 PROTEIN YHAM"/>
    <property type="match status" value="1"/>
</dbReference>
<dbReference type="PIRSF" id="PIRSF006054">
    <property type="entry name" value="UCP006054"/>
    <property type="match status" value="1"/>
</dbReference>
<sequence length="437" mass="45745">MRQQREEYFLDLLHREVVLAMGCTEPAAVALACAYAAEALGRLPEKVEIRASSYILKNGMNVGIPGTGMTGLPIAAALGCVSGDPSRQLMVLDGLSGEQKQLAARMEEKGRIRILADEGGRKIHIQVTAWAGEDMARAVIADGHRNLVRLEKNGQVLESGGECVQEECQDGGGEYPVTTAGILDFARKVPAEKLDFLREVMERNREIAREGLKKDYGLKVGKLLLGEQKDPENTDPAHYAAAMAAAAADARMSGCELPVMSAAGSGNQGLTATVPLIALGEVLGTEEETLLRALAISLLLTIHTKHYLGKLSVLCGCSISAAMGVGSGLVYMLGGDDAQISSTISTMVADISGVVCDGAKPGCALKIATAVESAVRAANMALHGSGAGSRDGIVCGNVEDSLANLGTLGNQGMREANELILSMMLTKQQKPEAKTAG</sequence>
<evidence type="ECO:0000313" key="3">
    <source>
        <dbReference type="EMBL" id="HIV13250.1"/>
    </source>
</evidence>